<name>A0A3S5BUH6_9MICC</name>
<accession>A0A3S5BUH6</accession>
<dbReference type="GO" id="GO:0006270">
    <property type="term" value="P:DNA replication initiation"/>
    <property type="evidence" value="ECO:0007669"/>
    <property type="project" value="TreeGrafter"/>
</dbReference>
<proteinExistence type="predicted"/>
<protein>
    <submittedName>
        <fullName evidence="4">Primosome assembly protein PriA</fullName>
    </submittedName>
</protein>
<evidence type="ECO:0000256" key="2">
    <source>
        <dbReference type="ARBA" id="ARBA00022840"/>
    </source>
</evidence>
<evidence type="ECO:0000256" key="1">
    <source>
        <dbReference type="ARBA" id="ARBA00022741"/>
    </source>
</evidence>
<gene>
    <name evidence="4" type="ORF">NCTC10918_00725</name>
</gene>
<keyword evidence="1" id="KW-0547">Nucleotide-binding</keyword>
<keyword evidence="3" id="KW-0238">DNA-binding</keyword>
<dbReference type="AlphaFoldDB" id="A0A3S5BUH6"/>
<evidence type="ECO:0000313" key="5">
    <source>
        <dbReference type="Proteomes" id="UP000270988"/>
    </source>
</evidence>
<sequence length="125" mass="13881">MCVLRWGRTCAGGCYPGAEPVAFGGYAAALLLDADSMLRFDSLCAPEAALRRWFNAAALVRSAAQGGVVVTTASPSPVEQALVRWDPTWFALYELDERSQIGLPRRCAQRLLRVLRMMFRRSWQS</sequence>
<dbReference type="GO" id="GO:0006302">
    <property type="term" value="P:double-strand break repair"/>
    <property type="evidence" value="ECO:0007669"/>
    <property type="project" value="TreeGrafter"/>
</dbReference>
<dbReference type="GO" id="GO:0003677">
    <property type="term" value="F:DNA binding"/>
    <property type="evidence" value="ECO:0007669"/>
    <property type="project" value="UniProtKB-KW"/>
</dbReference>
<dbReference type="GO" id="GO:0006310">
    <property type="term" value="P:DNA recombination"/>
    <property type="evidence" value="ECO:0007669"/>
    <property type="project" value="TreeGrafter"/>
</dbReference>
<evidence type="ECO:0000313" key="4">
    <source>
        <dbReference type="EMBL" id="VEJ29466.1"/>
    </source>
</evidence>
<dbReference type="PANTHER" id="PTHR30580:SF0">
    <property type="entry name" value="PRIMOSOMAL PROTEIN N"/>
    <property type="match status" value="1"/>
</dbReference>
<dbReference type="GO" id="GO:0005524">
    <property type="term" value="F:ATP binding"/>
    <property type="evidence" value="ECO:0007669"/>
    <property type="project" value="UniProtKB-KW"/>
</dbReference>
<keyword evidence="2" id="KW-0067">ATP-binding</keyword>
<organism evidence="4 5">
    <name type="scientific">Rothia dentocariosa</name>
    <dbReference type="NCBI Taxonomy" id="2047"/>
    <lineage>
        <taxon>Bacteria</taxon>
        <taxon>Bacillati</taxon>
        <taxon>Actinomycetota</taxon>
        <taxon>Actinomycetes</taxon>
        <taxon>Micrococcales</taxon>
        <taxon>Micrococcaceae</taxon>
        <taxon>Rothia</taxon>
    </lineage>
</organism>
<dbReference type="GO" id="GO:0043138">
    <property type="term" value="F:3'-5' DNA helicase activity"/>
    <property type="evidence" value="ECO:0007669"/>
    <property type="project" value="TreeGrafter"/>
</dbReference>
<dbReference type="Proteomes" id="UP000270988">
    <property type="component" value="Chromosome"/>
</dbReference>
<reference evidence="4 5" key="1">
    <citation type="submission" date="2018-12" db="EMBL/GenBank/DDBJ databases">
        <authorList>
            <consortium name="Pathogen Informatics"/>
        </authorList>
    </citation>
    <scope>NUCLEOTIDE SEQUENCE [LARGE SCALE GENOMIC DNA]</scope>
    <source>
        <strain evidence="4 5">NCTC10918</strain>
    </source>
</reference>
<dbReference type="PANTHER" id="PTHR30580">
    <property type="entry name" value="PRIMOSOMAL PROTEIN N"/>
    <property type="match status" value="1"/>
</dbReference>
<dbReference type="EMBL" id="LR134521">
    <property type="protein sequence ID" value="VEJ29466.1"/>
    <property type="molecule type" value="Genomic_DNA"/>
</dbReference>
<evidence type="ECO:0000256" key="3">
    <source>
        <dbReference type="ARBA" id="ARBA00023125"/>
    </source>
</evidence>